<organism evidence="2 3">
    <name type="scientific">Rugamonas rivuli</name>
    <dbReference type="NCBI Taxonomy" id="2743358"/>
    <lineage>
        <taxon>Bacteria</taxon>
        <taxon>Pseudomonadati</taxon>
        <taxon>Pseudomonadota</taxon>
        <taxon>Betaproteobacteria</taxon>
        <taxon>Burkholderiales</taxon>
        <taxon>Oxalobacteraceae</taxon>
        <taxon>Telluria group</taxon>
        <taxon>Rugamonas</taxon>
    </lineage>
</organism>
<proteinExistence type="predicted"/>
<dbReference type="Proteomes" id="UP000444318">
    <property type="component" value="Unassembled WGS sequence"/>
</dbReference>
<evidence type="ECO:0000313" key="3">
    <source>
        <dbReference type="Proteomes" id="UP000444318"/>
    </source>
</evidence>
<dbReference type="EMBL" id="WHUF01000005">
    <property type="protein sequence ID" value="MQA21671.1"/>
    <property type="molecule type" value="Genomic_DNA"/>
</dbReference>
<comment type="caution">
    <text evidence="2">The sequence shown here is derived from an EMBL/GenBank/DDBJ whole genome shotgun (WGS) entry which is preliminary data.</text>
</comment>
<name>A0A843SHP4_9BURK</name>
<evidence type="ECO:0000256" key="1">
    <source>
        <dbReference type="SAM" id="MobiDB-lite"/>
    </source>
</evidence>
<dbReference type="AlphaFoldDB" id="A0A843SHP4"/>
<evidence type="ECO:0000313" key="2">
    <source>
        <dbReference type="EMBL" id="MQA21671.1"/>
    </source>
</evidence>
<protein>
    <submittedName>
        <fullName evidence="2">Conjugal transfer protein TraD</fullName>
    </submittedName>
</protein>
<feature type="region of interest" description="Disordered" evidence="1">
    <location>
        <begin position="57"/>
        <end position="77"/>
    </location>
</feature>
<sequence length="77" mass="7908">MSESNRTPAAGVAGADPVTEAVLNEKLADAQTPGFWAEFAPDEAELAGAFEEAALEEGDAAASDIDSPSLEENNAKE</sequence>
<keyword evidence="3" id="KW-1185">Reference proteome</keyword>
<accession>A0A843SHP4</accession>
<gene>
    <name evidence="2" type="ORF">GEV01_19320</name>
</gene>
<reference evidence="2 3" key="1">
    <citation type="submission" date="2019-10" db="EMBL/GenBank/DDBJ databases">
        <title>Two novel species isolated from a subtropical stream in China.</title>
        <authorList>
            <person name="Lu H."/>
        </authorList>
    </citation>
    <scope>NUCLEOTIDE SEQUENCE [LARGE SCALE GENOMIC DNA]</scope>
    <source>
        <strain evidence="2 3">FT103W</strain>
    </source>
</reference>
<dbReference type="RefSeq" id="WP_152807212.1">
    <property type="nucleotide sequence ID" value="NZ_WHUF01000005.1"/>
</dbReference>